<dbReference type="EMBL" id="MT142488">
    <property type="protein sequence ID" value="QJA82483.1"/>
    <property type="molecule type" value="Genomic_DNA"/>
</dbReference>
<reference evidence="2" key="1">
    <citation type="submission" date="2020-03" db="EMBL/GenBank/DDBJ databases">
        <title>The deep terrestrial virosphere.</title>
        <authorList>
            <person name="Holmfeldt K."/>
            <person name="Nilsson E."/>
            <person name="Simone D."/>
            <person name="Lopez-Fernandez M."/>
            <person name="Wu X."/>
            <person name="de Brujin I."/>
            <person name="Lundin D."/>
            <person name="Andersson A."/>
            <person name="Bertilsson S."/>
            <person name="Dopson M."/>
        </authorList>
    </citation>
    <scope>NUCLEOTIDE SEQUENCE</scope>
    <source>
        <strain evidence="3">MM415A00402</strain>
        <strain evidence="2">MM415B00534</strain>
    </source>
</reference>
<feature type="transmembrane region" description="Helical" evidence="1">
    <location>
        <begin position="42"/>
        <end position="59"/>
    </location>
</feature>
<evidence type="ECO:0008006" key="4">
    <source>
        <dbReference type="Google" id="ProtNLM"/>
    </source>
</evidence>
<feature type="transmembrane region" description="Helical" evidence="1">
    <location>
        <begin position="129"/>
        <end position="150"/>
    </location>
</feature>
<gene>
    <name evidence="3" type="ORF">MM415A00402_0036</name>
    <name evidence="2" type="ORF">MM415B00534_0036</name>
</gene>
<feature type="transmembrane region" description="Helical" evidence="1">
    <location>
        <begin position="66"/>
        <end position="84"/>
    </location>
</feature>
<feature type="transmembrane region" description="Helical" evidence="1">
    <location>
        <begin position="269"/>
        <end position="286"/>
    </location>
</feature>
<feature type="transmembrane region" description="Helical" evidence="1">
    <location>
        <begin position="203"/>
        <end position="223"/>
    </location>
</feature>
<feature type="transmembrane region" description="Helical" evidence="1">
    <location>
        <begin position="162"/>
        <end position="182"/>
    </location>
</feature>
<evidence type="ECO:0000313" key="2">
    <source>
        <dbReference type="EMBL" id="QJA64177.1"/>
    </source>
</evidence>
<dbReference type="EMBL" id="MT141514">
    <property type="protein sequence ID" value="QJA64177.1"/>
    <property type="molecule type" value="Genomic_DNA"/>
</dbReference>
<accession>A0A6M3J4T1</accession>
<organism evidence="2">
    <name type="scientific">viral metagenome</name>
    <dbReference type="NCBI Taxonomy" id="1070528"/>
    <lineage>
        <taxon>unclassified sequences</taxon>
        <taxon>metagenomes</taxon>
        <taxon>organismal metagenomes</taxon>
    </lineage>
</organism>
<evidence type="ECO:0000313" key="3">
    <source>
        <dbReference type="EMBL" id="QJA82483.1"/>
    </source>
</evidence>
<evidence type="ECO:0000256" key="1">
    <source>
        <dbReference type="SAM" id="Phobius"/>
    </source>
</evidence>
<keyword evidence="1" id="KW-0472">Membrane</keyword>
<sequence length="330" mass="37576">MTWPPPWPDEGWFADIALHGGRTALFGTHLGLDQVTGWMPPLYWATLRVWFGLVGTGLWQQRALSVVCALLATWALWRLAVRWGPPGWTALLVWCLPSWWRSTLMGRPDMMCLALMLWCYALTGWRSGLAGGLALCVHPMAAPVLLRGLWSSRWRTWCLAAAVPLGIWGVYVLVTGPDLWYHQWAAQMGRKWVGGNLPPWARLAWMDPIVMGMAVLGLAYAPARRWLLLGLLGAVTVYLGGERWYPVYLVPVAVLGLGRAVWGHPWRRWLLTGWAVLSLLMVWRVLRTESVEIPDHYREMWLPSYIKGGTVPDPYWYVPDTELLRYEPPI</sequence>
<protein>
    <recommendedName>
        <fullName evidence="4">Glycosyltransferase</fullName>
    </recommendedName>
</protein>
<keyword evidence="1" id="KW-0812">Transmembrane</keyword>
<keyword evidence="1" id="KW-1133">Transmembrane helix</keyword>
<proteinExistence type="predicted"/>
<name>A0A6M3J4T1_9ZZZZ</name>
<dbReference type="AlphaFoldDB" id="A0A6M3J4T1"/>